<dbReference type="PANTHER" id="PTHR45586">
    <property type="entry name" value="TPR REPEAT-CONTAINING PROTEIN PA4667"/>
    <property type="match status" value="1"/>
</dbReference>
<evidence type="ECO:0000256" key="3">
    <source>
        <dbReference type="PROSITE-ProRule" id="PRU00339"/>
    </source>
</evidence>
<dbReference type="KEGG" id="masz:C9I28_02735"/>
<protein>
    <submittedName>
        <fullName evidence="6">PEP-CTERM system TPR-repeat protein PrsT</fullName>
    </submittedName>
</protein>
<organism evidence="6 7">
    <name type="scientific">Pseudoduganella armeniaca</name>
    <dbReference type="NCBI Taxonomy" id="2072590"/>
    <lineage>
        <taxon>Bacteria</taxon>
        <taxon>Pseudomonadati</taxon>
        <taxon>Pseudomonadota</taxon>
        <taxon>Betaproteobacteria</taxon>
        <taxon>Burkholderiales</taxon>
        <taxon>Oxalobacteraceae</taxon>
        <taxon>Telluria group</taxon>
        <taxon>Pseudoduganella</taxon>
    </lineage>
</organism>
<dbReference type="Gene3D" id="1.25.40.10">
    <property type="entry name" value="Tetratricopeptide repeat domain"/>
    <property type="match status" value="4"/>
</dbReference>
<keyword evidence="4" id="KW-0732">Signal</keyword>
<reference evidence="6 7" key="1">
    <citation type="submission" date="2018-03" db="EMBL/GenBank/DDBJ databases">
        <title>Massilia armeniaca sp. nov., isolated from desert soil.</title>
        <authorList>
            <person name="Huang H."/>
            <person name="Ren M."/>
        </authorList>
    </citation>
    <scope>NUCLEOTIDE SEQUENCE [LARGE SCALE GENOMIC DNA]</scope>
    <source>
        <strain evidence="6 7">ZMN-3</strain>
    </source>
</reference>
<feature type="repeat" description="TPR" evidence="3">
    <location>
        <begin position="30"/>
        <end position="63"/>
    </location>
</feature>
<dbReference type="Pfam" id="PF13432">
    <property type="entry name" value="TPR_16"/>
    <property type="match status" value="5"/>
</dbReference>
<dbReference type="Pfam" id="PF09976">
    <property type="entry name" value="TPR_21"/>
    <property type="match status" value="1"/>
</dbReference>
<evidence type="ECO:0000256" key="1">
    <source>
        <dbReference type="ARBA" id="ARBA00022737"/>
    </source>
</evidence>
<evidence type="ECO:0000313" key="6">
    <source>
        <dbReference type="EMBL" id="AVR94756.1"/>
    </source>
</evidence>
<dbReference type="OrthoDB" id="5290951at2"/>
<evidence type="ECO:0000256" key="2">
    <source>
        <dbReference type="ARBA" id="ARBA00022803"/>
    </source>
</evidence>
<accession>A0A2R4C561</accession>
<evidence type="ECO:0000256" key="4">
    <source>
        <dbReference type="SAM" id="SignalP"/>
    </source>
</evidence>
<dbReference type="RefSeq" id="WP_107140107.1">
    <property type="nucleotide sequence ID" value="NZ_CP028324.1"/>
</dbReference>
<keyword evidence="2 3" id="KW-0802">TPR repeat</keyword>
<dbReference type="NCBIfam" id="TIGR02917">
    <property type="entry name" value="PEP_TPR_lipo"/>
    <property type="match status" value="1"/>
</dbReference>
<dbReference type="SMART" id="SM00028">
    <property type="entry name" value="TPR"/>
    <property type="match status" value="18"/>
</dbReference>
<dbReference type="Pfam" id="PF14559">
    <property type="entry name" value="TPR_19"/>
    <property type="match status" value="3"/>
</dbReference>
<feature type="signal peptide" evidence="4">
    <location>
        <begin position="1"/>
        <end position="19"/>
    </location>
</feature>
<dbReference type="InterPro" id="IPR019734">
    <property type="entry name" value="TPR_rpt"/>
</dbReference>
<dbReference type="PANTHER" id="PTHR45586:SF1">
    <property type="entry name" value="LIPOPOLYSACCHARIDE ASSEMBLY PROTEIN B"/>
    <property type="match status" value="1"/>
</dbReference>
<proteinExistence type="predicted"/>
<dbReference type="InterPro" id="IPR018704">
    <property type="entry name" value="SecYEG/CpoB_TPR"/>
</dbReference>
<name>A0A2R4C561_9BURK</name>
<dbReference type="PROSITE" id="PS50005">
    <property type="entry name" value="TPR"/>
    <property type="match status" value="3"/>
</dbReference>
<keyword evidence="1" id="KW-0677">Repeat</keyword>
<dbReference type="InterPro" id="IPR014266">
    <property type="entry name" value="PEP-CTERM_TPR_PrsT"/>
</dbReference>
<feature type="repeat" description="TPR" evidence="3">
    <location>
        <begin position="128"/>
        <end position="161"/>
    </location>
</feature>
<dbReference type="InterPro" id="IPR051012">
    <property type="entry name" value="CellSynth/LPSAsmb/PSIAsmb"/>
</dbReference>
<evidence type="ECO:0000259" key="5">
    <source>
        <dbReference type="Pfam" id="PF09976"/>
    </source>
</evidence>
<dbReference type="PROSITE" id="PS51257">
    <property type="entry name" value="PROKAR_LIPOPROTEIN"/>
    <property type="match status" value="1"/>
</dbReference>
<dbReference type="Proteomes" id="UP000240505">
    <property type="component" value="Chromosome"/>
</dbReference>
<dbReference type="AlphaFoldDB" id="A0A2R4C561"/>
<gene>
    <name evidence="6" type="primary">prsT</name>
    <name evidence="6" type="ORF">C9I28_02735</name>
</gene>
<feature type="repeat" description="TPR" evidence="3">
    <location>
        <begin position="196"/>
        <end position="229"/>
    </location>
</feature>
<feature type="chain" id="PRO_5015328121" evidence="4">
    <location>
        <begin position="20"/>
        <end position="919"/>
    </location>
</feature>
<evidence type="ECO:0000313" key="7">
    <source>
        <dbReference type="Proteomes" id="UP000240505"/>
    </source>
</evidence>
<dbReference type="SUPFAM" id="SSF48452">
    <property type="entry name" value="TPR-like"/>
    <property type="match status" value="4"/>
</dbReference>
<dbReference type="EMBL" id="CP028324">
    <property type="protein sequence ID" value="AVR94756.1"/>
    <property type="molecule type" value="Genomic_DNA"/>
</dbReference>
<feature type="domain" description="Ancillary SecYEG translocon subunit/Cell division coordinator CpoB TPR" evidence="5">
    <location>
        <begin position="619"/>
        <end position="734"/>
    </location>
</feature>
<keyword evidence="7" id="KW-1185">Reference proteome</keyword>
<sequence length="919" mass="98092">MSIRLSKAAAAVASAALLAASLTGCKSDSAESFLAEARQYQQKGDNKAAVIQLKNALEKNPDDAEARFLLAQLSLEMDDPLTADKEVRRAIALKYDEAKTMPVLARALAQQGKYQDVLDATDKVAQTADVLAQRGSAYLGLGKGDEAKAAFDAALAKQANHADALAGLSRYAAMQKDWALAQQLVDQAIAADGKNVNAWQLKGDLQRAQNKPQEAMAAYQQVLKLKPGHRTAHLEQAELNIAAGKYDAAQADIDAARKNGANGGLIAYNQALLDFSRDKMKDAQANLLKVMQAAPNHMPSVLLSGAVALNLGQLEQAEKHLRKYVEWNPGNVYARKMLVSTLLKARQPTEAETFLAPVLKDGKADASLFELAGEAAMLQQQPAKASKYFEQAIAQEPKRGSVHVALGLAKLAQGDRAGGAAELETAMKLAPASLDAGATLVRVQTSTGDYDKALASVALLEKVHPNSPVLHNLKGGAYLGKKDAKAARASFGAALAADATYFPAAANLAQLDLQDKNPAAAKQRFETILQKDGKNAEAMAALAEIALTEGDKPKATAWLEKAVAGQPDALAPALKLGEHYINLGTPQKALTLLGKYAPANPANPQLLDVQGRAQLANKDAPGAIETFSKLVSVEPKSGAAHLRLATAEMQRKNPAAAGEALKKAIAVEPAFLQAYLAQAELAAGQRNYDAALATVRQVQQRFPQSPVGQLLEGDLWMQQNKPAQALKPYEAAFAIAPTAPMLMKLGKALQAGGKGAEAERRVAAWRRQHPDEPLSAMYVAENHIAAKQYRQAITELEAVLKKVPDNLVALNNLAWAYQQEKDARALPTAEKAYQLAGKNPMVMDTLGWMLVEQGNTARGLPLLQEAAKLAPEAGDIRLHLAQGLHKAGDKTNARKELEYLTNGKSNAQQEEARSLLKLL</sequence>
<dbReference type="InterPro" id="IPR011990">
    <property type="entry name" value="TPR-like_helical_dom_sf"/>
</dbReference>